<dbReference type="Pfam" id="PF18986">
    <property type="entry name" value="DUF5719"/>
    <property type="match status" value="1"/>
</dbReference>
<comment type="caution">
    <text evidence="8">The sequence shown here is derived from an EMBL/GenBank/DDBJ whole genome shotgun (WGS) entry which is preliminary data.</text>
</comment>
<dbReference type="InterPro" id="IPR050131">
    <property type="entry name" value="Peptidase_S8_subtilisin-like"/>
</dbReference>
<gene>
    <name evidence="8" type="ORF">A2Y75_00245</name>
</gene>
<reference evidence="8 9" key="1">
    <citation type="journal article" date="2016" name="Nat. Commun.">
        <title>Thousands of microbial genomes shed light on interconnected biogeochemical processes in an aquifer system.</title>
        <authorList>
            <person name="Anantharaman K."/>
            <person name="Brown C.T."/>
            <person name="Hug L.A."/>
            <person name="Sharon I."/>
            <person name="Castelle C.J."/>
            <person name="Probst A.J."/>
            <person name="Thomas B.C."/>
            <person name="Singh A."/>
            <person name="Wilkins M.J."/>
            <person name="Karaoz U."/>
            <person name="Brodie E.L."/>
            <person name="Williams K.H."/>
            <person name="Hubbard S.S."/>
            <person name="Banfield J.F."/>
        </authorList>
    </citation>
    <scope>NUCLEOTIDE SEQUENCE [LARGE SCALE GENOMIC DNA]</scope>
</reference>
<comment type="similarity">
    <text evidence="1 5">Belongs to the peptidase S8 family.</text>
</comment>
<feature type="active site" description="Charge relay system" evidence="5">
    <location>
        <position position="146"/>
    </location>
</feature>
<dbReference type="GO" id="GO:0004252">
    <property type="term" value="F:serine-type endopeptidase activity"/>
    <property type="evidence" value="ECO:0007669"/>
    <property type="project" value="UniProtKB-UniRule"/>
</dbReference>
<dbReference type="PRINTS" id="PR00723">
    <property type="entry name" value="SUBTILISIN"/>
</dbReference>
<dbReference type="GO" id="GO:0006508">
    <property type="term" value="P:proteolysis"/>
    <property type="evidence" value="ECO:0007669"/>
    <property type="project" value="UniProtKB-KW"/>
</dbReference>
<dbReference type="Gene3D" id="2.60.290.11">
    <property type="entry name" value="TM1070-like"/>
    <property type="match status" value="4"/>
</dbReference>
<feature type="active site" description="Charge relay system" evidence="5">
    <location>
        <position position="361"/>
    </location>
</feature>
<dbReference type="InterPro" id="IPR043777">
    <property type="entry name" value="DUF5719"/>
</dbReference>
<protein>
    <recommendedName>
        <fullName evidence="7">Peptidase S8/S53 domain-containing protein</fullName>
    </recommendedName>
</protein>
<feature type="chain" id="PRO_5039299285" description="Peptidase S8/S53 domain-containing protein" evidence="6">
    <location>
        <begin position="27"/>
        <end position="850"/>
    </location>
</feature>
<dbReference type="InterPro" id="IPR036698">
    <property type="entry name" value="TM1070-like_sf"/>
</dbReference>
<evidence type="ECO:0000313" key="8">
    <source>
        <dbReference type="EMBL" id="OFW58956.1"/>
    </source>
</evidence>
<feature type="active site" description="Charge relay system" evidence="5">
    <location>
        <position position="180"/>
    </location>
</feature>
<sequence length="850" mass="89817">MKTRVLFGLLLAAFLLSGFISPGIAAAPPPDESGGKFILHPEEGKLADVVAEIVVQGASVQKALPQGNLLVEAPEGIGETSLSRLPGVSWAEPDIPFYAQTTPNDPDYARQWYLERINMPQAWDTASGGNPSVEIAVLDSGAAYRDNGSFTKAPDFGGTIFVTGHDFIENDDYPDDDYGHGTHMAAIIASTFGNVFRGAGMAYGCSIMPVKVLGSNGVGSASQLASGITWAADNGAKIISMSVASPRHSEAVGQAVAYAASKGVLCIAAAGNEGSDAGYPGGMDCPADEGDAVLAVGATDYRNERAHYSNYGSGLDLVAPGGDMTRDDNHDGYGDGICQESYIQSGNSQAGYTLAWADGTSMAAPQVAAVAGLILSLNPALTPAQTSQIITSTCSDIGSAGWDGYYGAGLLNAAAAVAAVGQHSWYFAEGTTRAGFEEWLCVLNPDAQDVQVAFDFLMSGGETKNAVFTVAAQSRFSLNVRSVVGDEKDVAAVVSSGNSIVAERPMYFNYQGKWAGGSDAKGTRRPSTDWYFAEGTTRAGFEEWLTLANPSYQDAGATIQYLVGAGQGFNRVQECVIPARSRITVNVNMAIGPELDVSLYINSSLPIVAERPMYFNYHDKWAGGADVIGALSPSVEWYFAEGTTRAGFEEWLTLANPGSQDATAHIDYLLGAGQGTNQQQDWQIPAHSRVTVNVNMAVGPEVDVSLHVTSSKPIVAERPMYFDYHGRAQGGHDVMGAPQAGNNWYFAEGTTRAGFEEWLTLANPGDVDAIVDVYYLLAAGQGSNSTKAYVIPAHSRITVSVNQDVGQDVDVSLHITSNWPIVAERPLYFSYGSQTWKGGTCQVGYQPGVD</sequence>
<keyword evidence="3 5" id="KW-0378">Hydrolase</keyword>
<accession>A0A1F2WQ76</accession>
<keyword evidence="4 5" id="KW-0720">Serine protease</keyword>
<evidence type="ECO:0000256" key="4">
    <source>
        <dbReference type="ARBA" id="ARBA00022825"/>
    </source>
</evidence>
<dbReference type="SUPFAM" id="SSF52743">
    <property type="entry name" value="Subtilisin-like"/>
    <property type="match status" value="1"/>
</dbReference>
<dbReference type="PANTHER" id="PTHR43806">
    <property type="entry name" value="PEPTIDASE S8"/>
    <property type="match status" value="1"/>
</dbReference>
<dbReference type="PANTHER" id="PTHR43806:SF11">
    <property type="entry name" value="CEREVISIN-RELATED"/>
    <property type="match status" value="1"/>
</dbReference>
<dbReference type="PROSITE" id="PS51892">
    <property type="entry name" value="SUBTILASE"/>
    <property type="match status" value="1"/>
</dbReference>
<evidence type="ECO:0000313" key="9">
    <source>
        <dbReference type="Proteomes" id="UP000177876"/>
    </source>
</evidence>
<dbReference type="InterPro" id="IPR000209">
    <property type="entry name" value="Peptidase_S8/S53_dom"/>
</dbReference>
<keyword evidence="6" id="KW-0732">Signal</keyword>
<evidence type="ECO:0000256" key="2">
    <source>
        <dbReference type="ARBA" id="ARBA00022670"/>
    </source>
</evidence>
<feature type="domain" description="Peptidase S8/S53" evidence="7">
    <location>
        <begin position="133"/>
        <end position="409"/>
    </location>
</feature>
<dbReference type="STRING" id="1797197.A2Y75_00245"/>
<evidence type="ECO:0000256" key="3">
    <source>
        <dbReference type="ARBA" id="ARBA00022801"/>
    </source>
</evidence>
<proteinExistence type="inferred from homology"/>
<name>A0A1F2WQ76_9ACTN</name>
<evidence type="ECO:0000256" key="1">
    <source>
        <dbReference type="ARBA" id="ARBA00011073"/>
    </source>
</evidence>
<dbReference type="Proteomes" id="UP000177876">
    <property type="component" value="Unassembled WGS sequence"/>
</dbReference>
<dbReference type="AlphaFoldDB" id="A0A1F2WQ76"/>
<dbReference type="Pfam" id="PF00082">
    <property type="entry name" value="Peptidase_S8"/>
    <property type="match status" value="1"/>
</dbReference>
<dbReference type="InterPro" id="IPR036852">
    <property type="entry name" value="Peptidase_S8/S53_dom_sf"/>
</dbReference>
<dbReference type="Gene3D" id="3.40.50.200">
    <property type="entry name" value="Peptidase S8/S53 domain"/>
    <property type="match status" value="1"/>
</dbReference>
<dbReference type="InterPro" id="IPR015500">
    <property type="entry name" value="Peptidase_S8_subtilisin-rel"/>
</dbReference>
<evidence type="ECO:0000259" key="7">
    <source>
        <dbReference type="Pfam" id="PF00082"/>
    </source>
</evidence>
<dbReference type="InterPro" id="IPR023828">
    <property type="entry name" value="Peptidase_S8_Ser-AS"/>
</dbReference>
<evidence type="ECO:0000256" key="5">
    <source>
        <dbReference type="PROSITE-ProRule" id="PRU01240"/>
    </source>
</evidence>
<dbReference type="EMBL" id="MELK01000019">
    <property type="protein sequence ID" value="OFW58956.1"/>
    <property type="molecule type" value="Genomic_DNA"/>
</dbReference>
<dbReference type="PROSITE" id="PS00138">
    <property type="entry name" value="SUBTILASE_SER"/>
    <property type="match status" value="1"/>
</dbReference>
<keyword evidence="2 5" id="KW-0645">Protease</keyword>
<organism evidence="8 9">
    <name type="scientific">Candidatus Solincola sediminis</name>
    <dbReference type="NCBI Taxonomy" id="1797199"/>
    <lineage>
        <taxon>Bacteria</taxon>
        <taxon>Bacillati</taxon>
        <taxon>Actinomycetota</taxon>
        <taxon>Candidatus Geothermincolia</taxon>
        <taxon>Candidatus Geothermincolales</taxon>
        <taxon>Candidatus Geothermincolaceae</taxon>
        <taxon>Candidatus Solincola</taxon>
    </lineage>
</organism>
<evidence type="ECO:0000256" key="6">
    <source>
        <dbReference type="SAM" id="SignalP"/>
    </source>
</evidence>
<feature type="signal peptide" evidence="6">
    <location>
        <begin position="1"/>
        <end position="26"/>
    </location>
</feature>